<dbReference type="KEGG" id="aue:C5O00_06610"/>
<protein>
    <submittedName>
        <fullName evidence="6">Flavin reductase</fullName>
    </submittedName>
</protein>
<dbReference type="GO" id="GO:0016646">
    <property type="term" value="F:oxidoreductase activity, acting on the CH-NH group of donors, NAD or NADP as acceptor"/>
    <property type="evidence" value="ECO:0007669"/>
    <property type="project" value="UniProtKB-ARBA"/>
</dbReference>
<keyword evidence="2" id="KW-0285">Flavoprotein</keyword>
<dbReference type="SMART" id="SM00903">
    <property type="entry name" value="Flavin_Reduct"/>
    <property type="match status" value="1"/>
</dbReference>
<evidence type="ECO:0000313" key="6">
    <source>
        <dbReference type="EMBL" id="AVI50861.1"/>
    </source>
</evidence>
<dbReference type="EMBL" id="CP027062">
    <property type="protein sequence ID" value="AVI50861.1"/>
    <property type="molecule type" value="Genomic_DNA"/>
</dbReference>
<organism evidence="6 7">
    <name type="scientific">Pukyongia salina</name>
    <dbReference type="NCBI Taxonomy" id="2094025"/>
    <lineage>
        <taxon>Bacteria</taxon>
        <taxon>Pseudomonadati</taxon>
        <taxon>Bacteroidota</taxon>
        <taxon>Flavobacteriia</taxon>
        <taxon>Flavobacteriales</taxon>
        <taxon>Flavobacteriaceae</taxon>
        <taxon>Pukyongia</taxon>
    </lineage>
</organism>
<dbReference type="RefSeq" id="WP_105216005.1">
    <property type="nucleotide sequence ID" value="NZ_CP027062.1"/>
</dbReference>
<evidence type="ECO:0000256" key="2">
    <source>
        <dbReference type="ARBA" id="ARBA00022630"/>
    </source>
</evidence>
<accession>A0A2S0HVZ4</accession>
<reference evidence="6 7" key="1">
    <citation type="submission" date="2018-02" db="EMBL/GenBank/DDBJ databases">
        <title>Genomic analysis of the strain RR4-38 isolated from a seawater recirculating aquaculture system.</title>
        <authorList>
            <person name="Kim Y.-S."/>
            <person name="Jang Y.H."/>
            <person name="Kim K.-H."/>
        </authorList>
    </citation>
    <scope>NUCLEOTIDE SEQUENCE [LARGE SCALE GENOMIC DNA]</scope>
    <source>
        <strain evidence="6 7">RR4-38</strain>
    </source>
</reference>
<name>A0A2S0HVZ4_9FLAO</name>
<dbReference type="Gene3D" id="2.30.110.10">
    <property type="entry name" value="Electron Transport, Fmn-binding Protein, Chain A"/>
    <property type="match status" value="1"/>
</dbReference>
<evidence type="ECO:0000256" key="4">
    <source>
        <dbReference type="ARBA" id="ARBA00038054"/>
    </source>
</evidence>
<dbReference type="Pfam" id="PF01613">
    <property type="entry name" value="Flavin_Reduct"/>
    <property type="match status" value="1"/>
</dbReference>
<dbReference type="Proteomes" id="UP000238442">
    <property type="component" value="Chromosome"/>
</dbReference>
<sequence>MITIDPREIPTPKLHGYLLGAVSPRPICFASTVDKEGLVNLSPYSFFNVFSANPPVMIFSPARRVRDNTTKHTLENVHQTREVVINIVSYDMVQQMSLSSTEYPKEVNEFVKAGFTQIASEVVKPPRVKEAPVQFECKVNEIVALGNEGGAGNLVICEVVKLHLNENILDENGRIDPLKIDTVARMGGNWYSRAKSGLFEVEKPLTTLGIGVDALPEGIRFSKVLSGNDLGMLANVEQLPEGVDATLAPSEEIQKKAKKKLLNGDVKAAWSILTE</sequence>
<comment type="similarity">
    <text evidence="4">Belongs to the flavoredoxin family.</text>
</comment>
<keyword evidence="3" id="KW-0288">FMN</keyword>
<dbReference type="OrthoDB" id="9794638at2"/>
<proteinExistence type="inferred from homology"/>
<feature type="domain" description="Flavin reductase like" evidence="5">
    <location>
        <begin position="22"/>
        <end position="178"/>
    </location>
</feature>
<keyword evidence="7" id="KW-1185">Reference proteome</keyword>
<dbReference type="InterPro" id="IPR002563">
    <property type="entry name" value="Flavin_Rdtase-like_dom"/>
</dbReference>
<dbReference type="SUPFAM" id="SSF50475">
    <property type="entry name" value="FMN-binding split barrel"/>
    <property type="match status" value="1"/>
</dbReference>
<evidence type="ECO:0000259" key="5">
    <source>
        <dbReference type="SMART" id="SM00903"/>
    </source>
</evidence>
<dbReference type="GO" id="GO:0010181">
    <property type="term" value="F:FMN binding"/>
    <property type="evidence" value="ECO:0007669"/>
    <property type="project" value="InterPro"/>
</dbReference>
<evidence type="ECO:0000256" key="3">
    <source>
        <dbReference type="ARBA" id="ARBA00022643"/>
    </source>
</evidence>
<dbReference type="InterPro" id="IPR012349">
    <property type="entry name" value="Split_barrel_FMN-bd"/>
</dbReference>
<gene>
    <name evidence="6" type="ORF">C5O00_06610</name>
</gene>
<evidence type="ECO:0000313" key="7">
    <source>
        <dbReference type="Proteomes" id="UP000238442"/>
    </source>
</evidence>
<evidence type="ECO:0000256" key="1">
    <source>
        <dbReference type="ARBA" id="ARBA00001917"/>
    </source>
</evidence>
<dbReference type="PANTHER" id="PTHR33798">
    <property type="entry name" value="FLAVOPROTEIN OXYGENASE"/>
    <property type="match status" value="1"/>
</dbReference>
<dbReference type="AlphaFoldDB" id="A0A2S0HVZ4"/>
<comment type="cofactor">
    <cofactor evidence="1">
        <name>FMN</name>
        <dbReference type="ChEBI" id="CHEBI:58210"/>
    </cofactor>
</comment>
<dbReference type="PANTHER" id="PTHR33798:SF5">
    <property type="entry name" value="FLAVIN REDUCTASE LIKE DOMAIN-CONTAINING PROTEIN"/>
    <property type="match status" value="1"/>
</dbReference>